<feature type="transmembrane region" description="Helical" evidence="7">
    <location>
        <begin position="12"/>
        <end position="37"/>
    </location>
</feature>
<reference evidence="8 9" key="1">
    <citation type="journal article" date="2013" name="PLoS Genet.">
        <title>A gene transfer agent and a dynamic repertoire of secretion systems hold the keys to the explosive radiation of the emerging pathogen Bartonella.</title>
        <authorList>
            <person name="Guy L."/>
            <person name="Nystedt B."/>
            <person name="Toft C."/>
            <person name="Zaremba-Niedzwiedzka K."/>
            <person name="Berglund E.C."/>
            <person name="Granberg F."/>
            <person name="Naslund K."/>
            <person name="Eriksson A.S."/>
            <person name="Andersson S.G."/>
        </authorList>
    </citation>
    <scope>NUCLEOTIDE SEQUENCE [LARGE SCALE GENOMIC DNA]</scope>
    <source>
        <strain evidence="8 9">Aust/NH1</strain>
    </source>
</reference>
<evidence type="ECO:0000256" key="6">
    <source>
        <dbReference type="RuleBase" id="RU003943"/>
    </source>
</evidence>
<feature type="transmembrane region" description="Helical" evidence="7">
    <location>
        <begin position="221"/>
        <end position="243"/>
    </location>
</feature>
<feature type="transmembrane region" description="Helical" evidence="7">
    <location>
        <begin position="94"/>
        <end position="112"/>
    </location>
</feature>
<evidence type="ECO:0000256" key="3">
    <source>
        <dbReference type="ARBA" id="ARBA00022692"/>
    </source>
</evidence>
<feature type="transmembrane region" description="Helical" evidence="7">
    <location>
        <begin position="57"/>
        <end position="82"/>
    </location>
</feature>
<dbReference type="RefSeq" id="WP_015397494.1">
    <property type="nucleotide sequence ID" value="NC_020300.1"/>
</dbReference>
<evidence type="ECO:0000256" key="7">
    <source>
        <dbReference type="SAM" id="Phobius"/>
    </source>
</evidence>
<protein>
    <submittedName>
        <fullName evidence="8">Iron transport system membrane protein YfeC</fullName>
    </submittedName>
</protein>
<dbReference type="Pfam" id="PF00950">
    <property type="entry name" value="ABC-3"/>
    <property type="match status" value="1"/>
</dbReference>
<dbReference type="FunFam" id="1.10.3470.10:FF:000003">
    <property type="entry name" value="Iron ABC transporter permease SitD"/>
    <property type="match status" value="1"/>
</dbReference>
<keyword evidence="4 7" id="KW-1133">Transmembrane helix</keyword>
<dbReference type="InterPro" id="IPR001626">
    <property type="entry name" value="ABC_TroCD"/>
</dbReference>
<evidence type="ECO:0000256" key="5">
    <source>
        <dbReference type="ARBA" id="ARBA00023136"/>
    </source>
</evidence>
<dbReference type="GO" id="GO:0010043">
    <property type="term" value="P:response to zinc ion"/>
    <property type="evidence" value="ECO:0007669"/>
    <property type="project" value="TreeGrafter"/>
</dbReference>
<dbReference type="CDD" id="cd06550">
    <property type="entry name" value="TM_ABC_iron-siderophores_like"/>
    <property type="match status" value="1"/>
</dbReference>
<dbReference type="Gene3D" id="1.10.3470.10">
    <property type="entry name" value="ABC transporter involved in vitamin B12 uptake, BtuC"/>
    <property type="match status" value="1"/>
</dbReference>
<accession>M1P2H1</accession>
<name>M1P2H1_BARAA</name>
<organism evidence="8 9">
    <name type="scientific">Bartonella australis (strain Aust/NH1)</name>
    <dbReference type="NCBI Taxonomy" id="1094489"/>
    <lineage>
        <taxon>Bacteria</taxon>
        <taxon>Pseudomonadati</taxon>
        <taxon>Pseudomonadota</taxon>
        <taxon>Alphaproteobacteria</taxon>
        <taxon>Hyphomicrobiales</taxon>
        <taxon>Bartonellaceae</taxon>
        <taxon>Bartonella</taxon>
    </lineage>
</organism>
<dbReference type="GO" id="GO:0043190">
    <property type="term" value="C:ATP-binding cassette (ABC) transporter complex"/>
    <property type="evidence" value="ECO:0007669"/>
    <property type="project" value="InterPro"/>
</dbReference>
<proteinExistence type="inferred from homology"/>
<comment type="subcellular location">
    <subcellularLocation>
        <location evidence="6">Cell membrane</location>
        <topology evidence="6">Multi-pass membrane protein</topology>
    </subcellularLocation>
    <subcellularLocation>
        <location evidence="1">Membrane</location>
        <topology evidence="1">Multi-pass membrane protein</topology>
    </subcellularLocation>
</comment>
<comment type="similarity">
    <text evidence="2 6">Belongs to the ABC-3 integral membrane protein family.</text>
</comment>
<keyword evidence="6" id="KW-0813">Transport</keyword>
<evidence type="ECO:0000256" key="2">
    <source>
        <dbReference type="ARBA" id="ARBA00008034"/>
    </source>
</evidence>
<keyword evidence="3 6" id="KW-0812">Transmembrane</keyword>
<dbReference type="GO" id="GO:0055085">
    <property type="term" value="P:transmembrane transport"/>
    <property type="evidence" value="ECO:0007669"/>
    <property type="project" value="InterPro"/>
</dbReference>
<dbReference type="eggNOG" id="COG1108">
    <property type="taxonomic scope" value="Bacteria"/>
</dbReference>
<evidence type="ECO:0000313" key="9">
    <source>
        <dbReference type="Proteomes" id="UP000011729"/>
    </source>
</evidence>
<keyword evidence="9" id="KW-1185">Reference proteome</keyword>
<dbReference type="KEGG" id="baus:BAnh1_00920"/>
<feature type="transmembrane region" description="Helical" evidence="7">
    <location>
        <begin position="171"/>
        <end position="191"/>
    </location>
</feature>
<evidence type="ECO:0000256" key="1">
    <source>
        <dbReference type="ARBA" id="ARBA00004141"/>
    </source>
</evidence>
<evidence type="ECO:0000313" key="8">
    <source>
        <dbReference type="EMBL" id="AGF73985.1"/>
    </source>
</evidence>
<dbReference type="SUPFAM" id="SSF81345">
    <property type="entry name" value="ABC transporter involved in vitamin B12 uptake, BtuC"/>
    <property type="match status" value="1"/>
</dbReference>
<dbReference type="InterPro" id="IPR037294">
    <property type="entry name" value="ABC_BtuC-like"/>
</dbReference>
<dbReference type="STRING" id="1094489.BAnh1_00920"/>
<dbReference type="GO" id="GO:0071281">
    <property type="term" value="P:cellular response to iron ion"/>
    <property type="evidence" value="ECO:0007669"/>
    <property type="project" value="UniProtKB-ARBA"/>
</dbReference>
<feature type="transmembrane region" description="Helical" evidence="7">
    <location>
        <begin position="124"/>
        <end position="151"/>
    </location>
</feature>
<evidence type="ECO:0000256" key="4">
    <source>
        <dbReference type="ARBA" id="ARBA00022989"/>
    </source>
</evidence>
<dbReference type="EMBL" id="CP003123">
    <property type="protein sequence ID" value="AGF73985.1"/>
    <property type="molecule type" value="Genomic_DNA"/>
</dbReference>
<sequence length="288" mass="31184">MIFWLLEPFHYQYMINAMWVSGLVGCVCAFLSAFLMLKGWSLIGDALSHSIVPGVAGAYLLGLPFSLGAFFSGGLAAAAMLFFNHRTKLKEDAIIGLIFSSFFAVGLFLKSLKPMAVNIDTIVLGNILAVSSSDILQLALIGFISLLILLLKWRDLLVVLFDENHARVIGLNVKLLKVLFFTLLAACTVSAMQTVGAFLVICLVVTPGATAYLLSDRFENLLVIAVAIGTFTSVLGVYVSYFLDAQTGGIVVLFQAFLFTITFIFAPKHGFIAARLRVRTAKKGAIVP</sequence>
<dbReference type="PANTHER" id="PTHR30477">
    <property type="entry name" value="ABC-TRANSPORTER METAL-BINDING PROTEIN"/>
    <property type="match status" value="1"/>
</dbReference>
<feature type="transmembrane region" description="Helical" evidence="7">
    <location>
        <begin position="249"/>
        <end position="267"/>
    </location>
</feature>
<dbReference type="HOGENOM" id="CLU_028808_4_0_5"/>
<dbReference type="Proteomes" id="UP000011729">
    <property type="component" value="Chromosome"/>
</dbReference>
<keyword evidence="5 7" id="KW-0472">Membrane</keyword>
<feature type="transmembrane region" description="Helical" evidence="7">
    <location>
        <begin position="197"/>
        <end position="214"/>
    </location>
</feature>
<dbReference type="PANTHER" id="PTHR30477:SF13">
    <property type="entry name" value="IRON TRANSPORT SYSTEM MEMBRANE PROTEIN HI_0360-RELATED"/>
    <property type="match status" value="1"/>
</dbReference>
<gene>
    <name evidence="8" type="primary">yfeC</name>
    <name evidence="8" type="ordered locus">BAnh1_00920</name>
</gene>
<dbReference type="AlphaFoldDB" id="M1P2H1"/>
<dbReference type="PATRIC" id="fig|1094489.3.peg.111"/>
<dbReference type="OrthoDB" id="9804300at2"/>